<dbReference type="RefSeq" id="XP_018477488.2">
    <property type="nucleotide sequence ID" value="XM_018621986.2"/>
</dbReference>
<evidence type="ECO:0000259" key="1">
    <source>
        <dbReference type="Pfam" id="PF24758"/>
    </source>
</evidence>
<dbReference type="OrthoDB" id="1094345at2759"/>
<organism evidence="2 3">
    <name type="scientific">Raphanus sativus</name>
    <name type="common">Radish</name>
    <name type="synonym">Raphanus raphanistrum var. sativus</name>
    <dbReference type="NCBI Taxonomy" id="3726"/>
    <lineage>
        <taxon>Eukaryota</taxon>
        <taxon>Viridiplantae</taxon>
        <taxon>Streptophyta</taxon>
        <taxon>Embryophyta</taxon>
        <taxon>Tracheophyta</taxon>
        <taxon>Spermatophyta</taxon>
        <taxon>Magnoliopsida</taxon>
        <taxon>eudicotyledons</taxon>
        <taxon>Gunneridae</taxon>
        <taxon>Pentapetalae</taxon>
        <taxon>rosids</taxon>
        <taxon>malvids</taxon>
        <taxon>Brassicales</taxon>
        <taxon>Brassicaceae</taxon>
        <taxon>Brassiceae</taxon>
        <taxon>Raphanus</taxon>
    </lineage>
</organism>
<dbReference type="PANTHER" id="PTHR31900">
    <property type="entry name" value="F-BOX/RNI SUPERFAMILY PROTEIN-RELATED"/>
    <property type="match status" value="1"/>
</dbReference>
<dbReference type="Pfam" id="PF24758">
    <property type="entry name" value="LRR_At5g56370"/>
    <property type="match status" value="1"/>
</dbReference>
<dbReference type="InterPro" id="IPR050232">
    <property type="entry name" value="FBL13/AtMIF1-like"/>
</dbReference>
<sequence length="320" mass="35644">MLLGVSSSSVGEGQGVVIRGEEMISLLPDPVADPLESIGFLTTEQAVQTSVLSSSWRHIWRWFPRLELDSSDFTDDQVCVAFIDKFLAFQGKYFLREFKLTIDHDIFGGDSSLYEPCLGRVDMRKLEGFQVENRFGPHSIDDFRTRLTLSVCEALVCLKLHFVRLNDDLNSLSLPCLKIMFLEDVVMPSDAAAEALLSCSPVLEVLKICLSKDDFVVVLRVYSPSLKSFTLKHVNAADAVVHSVVIDAPKLEYLSLMDYYHFRSCDQTQKRNAKDDCSPGLRCLMSGEGSISRVKKMKIVVAVMSVITASPNVAVKTTSQ</sequence>
<dbReference type="SUPFAM" id="SSF52047">
    <property type="entry name" value="RNI-like"/>
    <property type="match status" value="1"/>
</dbReference>
<dbReference type="AlphaFoldDB" id="A0A6J0N0G4"/>
<dbReference type="InterPro" id="IPR055411">
    <property type="entry name" value="LRR_FXL15/At3g58940/PEG3-like"/>
</dbReference>
<evidence type="ECO:0000313" key="3">
    <source>
        <dbReference type="RefSeq" id="XP_018477488.2"/>
    </source>
</evidence>
<gene>
    <name evidence="3" type="primary">LOC108848588</name>
</gene>
<reference evidence="3" key="2">
    <citation type="submission" date="2025-08" db="UniProtKB">
        <authorList>
            <consortium name="RefSeq"/>
        </authorList>
    </citation>
    <scope>IDENTIFICATION</scope>
    <source>
        <tissue evidence="3">Leaf</tissue>
    </source>
</reference>
<dbReference type="KEGG" id="rsz:108848588"/>
<dbReference type="PANTHER" id="PTHR31900:SF25">
    <property type="entry name" value="FBD DOMAIN-CONTAINING PROTEIN"/>
    <property type="match status" value="1"/>
</dbReference>
<evidence type="ECO:0000313" key="2">
    <source>
        <dbReference type="Proteomes" id="UP000504610"/>
    </source>
</evidence>
<dbReference type="Gene3D" id="3.80.10.10">
    <property type="entry name" value="Ribonuclease Inhibitor"/>
    <property type="match status" value="1"/>
</dbReference>
<name>A0A6J0N0G4_RAPSA</name>
<feature type="domain" description="F-box/LRR-repeat protein 15/At3g58940/PEG3-like LRR" evidence="1">
    <location>
        <begin position="146"/>
        <end position="307"/>
    </location>
</feature>
<dbReference type="GeneID" id="108848588"/>
<dbReference type="InterPro" id="IPR032675">
    <property type="entry name" value="LRR_dom_sf"/>
</dbReference>
<dbReference type="Proteomes" id="UP000504610">
    <property type="component" value="Chromosome 1"/>
</dbReference>
<protein>
    <submittedName>
        <fullName evidence="3">F-box/FBD/LRR-repeat protein At5g18770-like</fullName>
    </submittedName>
</protein>
<reference evidence="2" key="1">
    <citation type="journal article" date="2019" name="Database">
        <title>The radish genome database (RadishGD): an integrated information resource for radish genomics.</title>
        <authorList>
            <person name="Yu H.J."/>
            <person name="Baek S."/>
            <person name="Lee Y.J."/>
            <person name="Cho A."/>
            <person name="Mun J.H."/>
        </authorList>
    </citation>
    <scope>NUCLEOTIDE SEQUENCE [LARGE SCALE GENOMIC DNA]</scope>
    <source>
        <strain evidence="2">cv. WK10039</strain>
    </source>
</reference>
<keyword evidence="2" id="KW-1185">Reference proteome</keyword>
<proteinExistence type="predicted"/>
<accession>A0A6J0N0G4</accession>